<sequence length="109" mass="11509">MALAQKHEISAASSADVPRSSGSALLAQFGLGITIKAAIVVLLEMVALLVKSTSSSVVELKKLAPKVDSEVKSAAGEQGLISPLPIRRPHRLLQDVPGPDTTFRRPEFP</sequence>
<feature type="region of interest" description="Disordered" evidence="1">
    <location>
        <begin position="1"/>
        <end position="20"/>
    </location>
</feature>
<gene>
    <name evidence="2" type="ORF">FOXB_12542</name>
</gene>
<dbReference type="EMBL" id="AFQF01003125">
    <property type="protein sequence ID" value="EGU76952.1"/>
    <property type="molecule type" value="Genomic_DNA"/>
</dbReference>
<evidence type="ECO:0000256" key="1">
    <source>
        <dbReference type="SAM" id="MobiDB-lite"/>
    </source>
</evidence>
<protein>
    <submittedName>
        <fullName evidence="2">Uncharacterized protein</fullName>
    </submittedName>
</protein>
<evidence type="ECO:0000313" key="2">
    <source>
        <dbReference type="EMBL" id="EGU76952.1"/>
    </source>
</evidence>
<name>F9G1L0_FUSOF</name>
<accession>F9G1L0</accession>
<reference evidence="2" key="1">
    <citation type="journal article" date="2012" name="Mol. Plant Microbe Interact.">
        <title>A highly conserved effector in Fusarium oxysporum is required for full virulence on Arabidopsis.</title>
        <authorList>
            <person name="Thatcher L.F."/>
            <person name="Gardiner D.M."/>
            <person name="Kazan K."/>
            <person name="Manners J."/>
        </authorList>
    </citation>
    <scope>NUCLEOTIDE SEQUENCE [LARGE SCALE GENOMIC DNA]</scope>
    <source>
        <strain evidence="2">Fo5176</strain>
    </source>
</reference>
<comment type="caution">
    <text evidence="2">The sequence shown here is derived from an EMBL/GenBank/DDBJ whole genome shotgun (WGS) entry which is preliminary data.</text>
</comment>
<organism evidence="2">
    <name type="scientific">Fusarium oxysporum (strain Fo5176)</name>
    <name type="common">Fusarium vascular wilt</name>
    <dbReference type="NCBI Taxonomy" id="660025"/>
    <lineage>
        <taxon>Eukaryota</taxon>
        <taxon>Fungi</taxon>
        <taxon>Dikarya</taxon>
        <taxon>Ascomycota</taxon>
        <taxon>Pezizomycotina</taxon>
        <taxon>Sordariomycetes</taxon>
        <taxon>Hypocreomycetidae</taxon>
        <taxon>Hypocreales</taxon>
        <taxon>Nectriaceae</taxon>
        <taxon>Fusarium</taxon>
        <taxon>Fusarium oxysporum species complex</taxon>
    </lineage>
</organism>
<proteinExistence type="predicted"/>
<dbReference type="AlphaFoldDB" id="F9G1L0"/>